<evidence type="ECO:0000313" key="4">
    <source>
        <dbReference type="Proteomes" id="UP000829685"/>
    </source>
</evidence>
<keyword evidence="4" id="KW-1185">Reference proteome</keyword>
<evidence type="ECO:0000313" key="3">
    <source>
        <dbReference type="EMBL" id="KAI1860078.1"/>
    </source>
</evidence>
<gene>
    <name evidence="3" type="ORF">JX265_010002</name>
</gene>
<comment type="caution">
    <text evidence="3">The sequence shown here is derived from an EMBL/GenBank/DDBJ whole genome shotgun (WGS) entry which is preliminary data.</text>
</comment>
<dbReference type="AlphaFoldDB" id="A0A9P9WEZ6"/>
<sequence>MAFTFIDNSAIDRSARRLIRSRAAEGKNLGKGRPRKTPRRSETAATAGYQIPTREKERPQPHAVDQVARLERPYSDTFSSVAFPYELTPRLRSLLHKVFSFIIAKPYPVGLVDAIAVDQSKSLWVPLVFTDEAFFHCTVATLGIVHGPHIIGSEGSAETANHLARTFRLVNNKLSGPQATSNTTLAAVIALTQYERLRSQHRQGLIHLHGLRRIVEMRGGIGKLIQESPGISQKIFRADLEFALNLGTPTMFSHTDLPSYDAIELMGSPLADMTQVASTHPLFAQLDTDVLRVSQ</sequence>
<dbReference type="PANTHER" id="PTHR37540:SF9">
    <property type="entry name" value="ZN(2)-C6 FUNGAL-TYPE DOMAIN-CONTAINING PROTEIN"/>
    <property type="match status" value="1"/>
</dbReference>
<accession>A0A9P9WEZ6</accession>
<protein>
    <submittedName>
        <fullName evidence="3">Uncharacterized protein</fullName>
    </submittedName>
</protein>
<dbReference type="PANTHER" id="PTHR37540">
    <property type="entry name" value="TRANSCRIPTION FACTOR (ACR-2), PUTATIVE-RELATED-RELATED"/>
    <property type="match status" value="1"/>
</dbReference>
<keyword evidence="1" id="KW-0539">Nucleus</keyword>
<name>A0A9P9WEZ6_9PEZI</name>
<dbReference type="Proteomes" id="UP000829685">
    <property type="component" value="Unassembled WGS sequence"/>
</dbReference>
<feature type="region of interest" description="Disordered" evidence="2">
    <location>
        <begin position="22"/>
        <end position="62"/>
    </location>
</feature>
<proteinExistence type="predicted"/>
<dbReference type="InterPro" id="IPR021858">
    <property type="entry name" value="Fun_TF"/>
</dbReference>
<organism evidence="3 4">
    <name type="scientific">Neoarthrinium moseri</name>
    <dbReference type="NCBI Taxonomy" id="1658444"/>
    <lineage>
        <taxon>Eukaryota</taxon>
        <taxon>Fungi</taxon>
        <taxon>Dikarya</taxon>
        <taxon>Ascomycota</taxon>
        <taxon>Pezizomycotina</taxon>
        <taxon>Sordariomycetes</taxon>
        <taxon>Xylariomycetidae</taxon>
        <taxon>Amphisphaeriales</taxon>
        <taxon>Apiosporaceae</taxon>
        <taxon>Neoarthrinium</taxon>
    </lineage>
</organism>
<reference evidence="3" key="1">
    <citation type="submission" date="2021-03" db="EMBL/GenBank/DDBJ databases">
        <title>Revisited historic fungal species revealed as producer of novel bioactive compounds through whole genome sequencing and comparative genomics.</title>
        <authorList>
            <person name="Vignolle G.A."/>
            <person name="Hochenegger N."/>
            <person name="Mach R.L."/>
            <person name="Mach-Aigner A.R."/>
            <person name="Javad Rahimi M."/>
            <person name="Salim K.A."/>
            <person name="Chan C.M."/>
            <person name="Lim L.B.L."/>
            <person name="Cai F."/>
            <person name="Druzhinina I.S."/>
            <person name="U'Ren J.M."/>
            <person name="Derntl C."/>
        </authorList>
    </citation>
    <scope>NUCLEOTIDE SEQUENCE</scope>
    <source>
        <strain evidence="3">TUCIM 5799</strain>
    </source>
</reference>
<dbReference type="EMBL" id="JAFIMR010000032">
    <property type="protein sequence ID" value="KAI1860078.1"/>
    <property type="molecule type" value="Genomic_DNA"/>
</dbReference>
<dbReference type="Pfam" id="PF11951">
    <property type="entry name" value="Fungal_trans_2"/>
    <property type="match status" value="1"/>
</dbReference>
<evidence type="ECO:0000256" key="2">
    <source>
        <dbReference type="SAM" id="MobiDB-lite"/>
    </source>
</evidence>
<evidence type="ECO:0000256" key="1">
    <source>
        <dbReference type="ARBA" id="ARBA00023242"/>
    </source>
</evidence>
<dbReference type="OrthoDB" id="4158087at2759"/>